<protein>
    <submittedName>
        <fullName evidence="1">Uncharacterized protein</fullName>
    </submittedName>
</protein>
<name>A0A6S6U1H6_9GAMM</name>
<evidence type="ECO:0000313" key="1">
    <source>
        <dbReference type="EMBL" id="CAA6820579.1"/>
    </source>
</evidence>
<sequence>MQQAYQDDRILFIFRYASVPNTSRLATTPS</sequence>
<dbReference type="AlphaFoldDB" id="A0A6S6U1H6"/>
<dbReference type="EMBL" id="CACVAY010000100">
    <property type="protein sequence ID" value="CAA6820579.1"/>
    <property type="molecule type" value="Genomic_DNA"/>
</dbReference>
<feature type="non-terminal residue" evidence="1">
    <location>
        <position position="30"/>
    </location>
</feature>
<proteinExistence type="predicted"/>
<gene>
    <name evidence="1" type="ORF">HELGO_WM19502</name>
</gene>
<organism evidence="1">
    <name type="scientific">uncultured Thiotrichaceae bacterium</name>
    <dbReference type="NCBI Taxonomy" id="298394"/>
    <lineage>
        <taxon>Bacteria</taxon>
        <taxon>Pseudomonadati</taxon>
        <taxon>Pseudomonadota</taxon>
        <taxon>Gammaproteobacteria</taxon>
        <taxon>Thiotrichales</taxon>
        <taxon>Thiotrichaceae</taxon>
        <taxon>environmental samples</taxon>
    </lineage>
</organism>
<reference evidence="1" key="1">
    <citation type="submission" date="2020-01" db="EMBL/GenBank/DDBJ databases">
        <authorList>
            <person name="Meier V. D."/>
            <person name="Meier V D."/>
        </authorList>
    </citation>
    <scope>NUCLEOTIDE SEQUENCE</scope>
    <source>
        <strain evidence="1">HLG_WM_MAG_07</strain>
    </source>
</reference>
<accession>A0A6S6U1H6</accession>